<sequence>MKYFYFLVYISISLGYKLPDGIKLCHRSQKDFAECVGKNMRGGLGAFAPGYKEMGIPTLNPYFIEKLEIKPPSPDSSVAIHLTFTNLHVSGMTVTDIDHMEIDFDKGCSWVMDAVSPFIILDGEYTMDGKLLLFALNAHGKANVTQVNLRNRHSMWCEKYQKKGKTHIRFINYTMDMRPDNVLFEFTNLFPSNKDIENEIGKTLNENSLAIFNEIKAPVEQIFSTIHTQIANQVLSKIPFDDIFLP</sequence>
<keyword evidence="2" id="KW-0090">Biological rhythms</keyword>
<dbReference type="PANTHER" id="PTHR11008">
    <property type="entry name" value="PROTEIN TAKEOUT-LIKE PROTEIN"/>
    <property type="match status" value="1"/>
</dbReference>
<gene>
    <name evidence="4" type="ORF">PSYICH_LOCUS10436</name>
</gene>
<name>A0A9P0D5H0_9CUCU</name>
<dbReference type="InterPro" id="IPR010562">
    <property type="entry name" value="Haemolymph_juvenile_hormone-bd"/>
</dbReference>
<dbReference type="PANTHER" id="PTHR11008:SF32">
    <property type="entry name" value="CIRCADIAN CLOCK-CONTROLLED PROTEIN DAYWAKE-RELATED"/>
    <property type="match status" value="1"/>
</dbReference>
<dbReference type="Pfam" id="PF06585">
    <property type="entry name" value="JHBP"/>
    <property type="match status" value="1"/>
</dbReference>
<evidence type="ECO:0000256" key="3">
    <source>
        <dbReference type="ARBA" id="ARBA00060902"/>
    </source>
</evidence>
<dbReference type="Gene3D" id="3.15.10.30">
    <property type="entry name" value="Haemolymph juvenile hormone binding protein"/>
    <property type="match status" value="1"/>
</dbReference>
<dbReference type="InterPro" id="IPR038606">
    <property type="entry name" value="To_sf"/>
</dbReference>
<protein>
    <submittedName>
        <fullName evidence="4">Uncharacterized protein</fullName>
    </submittedName>
</protein>
<keyword evidence="1" id="KW-0732">Signal</keyword>
<dbReference type="AlphaFoldDB" id="A0A9P0D5H0"/>
<evidence type="ECO:0000256" key="2">
    <source>
        <dbReference type="ARBA" id="ARBA00023108"/>
    </source>
</evidence>
<proteinExistence type="inferred from homology"/>
<organism evidence="4 5">
    <name type="scientific">Psylliodes chrysocephalus</name>
    <dbReference type="NCBI Taxonomy" id="3402493"/>
    <lineage>
        <taxon>Eukaryota</taxon>
        <taxon>Metazoa</taxon>
        <taxon>Ecdysozoa</taxon>
        <taxon>Arthropoda</taxon>
        <taxon>Hexapoda</taxon>
        <taxon>Insecta</taxon>
        <taxon>Pterygota</taxon>
        <taxon>Neoptera</taxon>
        <taxon>Endopterygota</taxon>
        <taxon>Coleoptera</taxon>
        <taxon>Polyphaga</taxon>
        <taxon>Cucujiformia</taxon>
        <taxon>Chrysomeloidea</taxon>
        <taxon>Chrysomelidae</taxon>
        <taxon>Galerucinae</taxon>
        <taxon>Alticini</taxon>
        <taxon>Psylliodes</taxon>
    </lineage>
</organism>
<dbReference type="GO" id="GO:0005615">
    <property type="term" value="C:extracellular space"/>
    <property type="evidence" value="ECO:0007669"/>
    <property type="project" value="TreeGrafter"/>
</dbReference>
<keyword evidence="5" id="KW-1185">Reference proteome</keyword>
<evidence type="ECO:0000313" key="5">
    <source>
        <dbReference type="Proteomes" id="UP001153636"/>
    </source>
</evidence>
<dbReference type="GO" id="GO:0007623">
    <property type="term" value="P:circadian rhythm"/>
    <property type="evidence" value="ECO:0007669"/>
    <property type="project" value="UniProtKB-ARBA"/>
</dbReference>
<dbReference type="EMBL" id="OV651816">
    <property type="protein sequence ID" value="CAH1110231.1"/>
    <property type="molecule type" value="Genomic_DNA"/>
</dbReference>
<reference evidence="4" key="1">
    <citation type="submission" date="2022-01" db="EMBL/GenBank/DDBJ databases">
        <authorList>
            <person name="King R."/>
        </authorList>
    </citation>
    <scope>NUCLEOTIDE SEQUENCE</scope>
</reference>
<comment type="similarity">
    <text evidence="3">Belongs to the TO family.</text>
</comment>
<dbReference type="FunFam" id="3.15.10.30:FF:000001">
    <property type="entry name" value="Takeout-like protein 1"/>
    <property type="match status" value="1"/>
</dbReference>
<dbReference type="Proteomes" id="UP001153636">
    <property type="component" value="Chromosome 4"/>
</dbReference>
<dbReference type="SMART" id="SM00700">
    <property type="entry name" value="JHBP"/>
    <property type="match status" value="1"/>
</dbReference>
<dbReference type="OrthoDB" id="8182977at2759"/>
<accession>A0A9P0D5H0</accession>
<evidence type="ECO:0000313" key="4">
    <source>
        <dbReference type="EMBL" id="CAH1110231.1"/>
    </source>
</evidence>
<evidence type="ECO:0000256" key="1">
    <source>
        <dbReference type="ARBA" id="ARBA00022729"/>
    </source>
</evidence>